<accession>A0A4R1L3B4</accession>
<dbReference type="Pfam" id="PF02594">
    <property type="entry name" value="DUF167"/>
    <property type="match status" value="1"/>
</dbReference>
<evidence type="ECO:0000313" key="4">
    <source>
        <dbReference type="Proteomes" id="UP000295210"/>
    </source>
</evidence>
<dbReference type="InterPro" id="IPR003746">
    <property type="entry name" value="DUF167"/>
</dbReference>
<protein>
    <recommendedName>
        <fullName evidence="2">UPF0235 protein C7378_2053</fullName>
    </recommendedName>
</protein>
<gene>
    <name evidence="3" type="ORF">C7378_2053</name>
</gene>
<evidence type="ECO:0000256" key="1">
    <source>
        <dbReference type="ARBA" id="ARBA00010364"/>
    </source>
</evidence>
<sequence>MSRFKSAENSAELRARLVREGSLILEIKVIPRAPVSGVAERMANGALKIKVAAPPEKGKANDEVCAVLAEYLDVPKRNVEVMLGHTSHQKRVRVVI</sequence>
<dbReference type="Proteomes" id="UP000295210">
    <property type="component" value="Unassembled WGS sequence"/>
</dbReference>
<dbReference type="PANTHER" id="PTHR13420:SF7">
    <property type="entry name" value="UPF0235 PROTEIN C15ORF40"/>
    <property type="match status" value="1"/>
</dbReference>
<reference evidence="3 4" key="1">
    <citation type="submission" date="2019-03" db="EMBL/GenBank/DDBJ databases">
        <title>Genomic Encyclopedia of Type Strains, Phase IV (KMG-IV): sequencing the most valuable type-strain genomes for metagenomic binning, comparative biology and taxonomic classification.</title>
        <authorList>
            <person name="Goeker M."/>
        </authorList>
    </citation>
    <scope>NUCLEOTIDE SEQUENCE [LARGE SCALE GENOMIC DNA]</scope>
    <source>
        <strain evidence="3 4">DSM 103428</strain>
    </source>
</reference>
<dbReference type="EMBL" id="SMGK01000003">
    <property type="protein sequence ID" value="TCK72474.1"/>
    <property type="molecule type" value="Genomic_DNA"/>
</dbReference>
<organism evidence="3 4">
    <name type="scientific">Acidipila rosea</name>
    <dbReference type="NCBI Taxonomy" id="768535"/>
    <lineage>
        <taxon>Bacteria</taxon>
        <taxon>Pseudomonadati</taxon>
        <taxon>Acidobacteriota</taxon>
        <taxon>Terriglobia</taxon>
        <taxon>Terriglobales</taxon>
        <taxon>Acidobacteriaceae</taxon>
        <taxon>Acidipila</taxon>
    </lineage>
</organism>
<dbReference type="SMART" id="SM01152">
    <property type="entry name" value="DUF167"/>
    <property type="match status" value="1"/>
</dbReference>
<dbReference type="HAMAP" id="MF_00634">
    <property type="entry name" value="UPF0235"/>
    <property type="match status" value="1"/>
</dbReference>
<dbReference type="RefSeq" id="WP_165876743.1">
    <property type="nucleotide sequence ID" value="NZ_SMGK01000003.1"/>
</dbReference>
<dbReference type="SUPFAM" id="SSF69786">
    <property type="entry name" value="YggU-like"/>
    <property type="match status" value="1"/>
</dbReference>
<dbReference type="NCBIfam" id="TIGR00251">
    <property type="entry name" value="DUF167 family protein"/>
    <property type="match status" value="1"/>
</dbReference>
<comment type="similarity">
    <text evidence="1 2">Belongs to the UPF0235 family.</text>
</comment>
<name>A0A4R1L3B4_9BACT</name>
<dbReference type="AlphaFoldDB" id="A0A4R1L3B4"/>
<dbReference type="Gene3D" id="3.30.1200.10">
    <property type="entry name" value="YggU-like"/>
    <property type="match status" value="1"/>
</dbReference>
<dbReference type="PANTHER" id="PTHR13420">
    <property type="entry name" value="UPF0235 PROTEIN C15ORF40"/>
    <property type="match status" value="1"/>
</dbReference>
<evidence type="ECO:0000313" key="3">
    <source>
        <dbReference type="EMBL" id="TCK72474.1"/>
    </source>
</evidence>
<dbReference type="InterPro" id="IPR036591">
    <property type="entry name" value="YggU-like_sf"/>
</dbReference>
<dbReference type="GO" id="GO:0005737">
    <property type="term" value="C:cytoplasm"/>
    <property type="evidence" value="ECO:0007669"/>
    <property type="project" value="TreeGrafter"/>
</dbReference>
<keyword evidence="4" id="KW-1185">Reference proteome</keyword>
<proteinExistence type="inferred from homology"/>
<comment type="caution">
    <text evidence="3">The sequence shown here is derived from an EMBL/GenBank/DDBJ whole genome shotgun (WGS) entry which is preliminary data.</text>
</comment>
<evidence type="ECO:0000256" key="2">
    <source>
        <dbReference type="HAMAP-Rule" id="MF_00634"/>
    </source>
</evidence>